<dbReference type="EMBL" id="ML170159">
    <property type="protein sequence ID" value="TDL27502.1"/>
    <property type="molecule type" value="Genomic_DNA"/>
</dbReference>
<sequence>MQWLRPCSGSGHNATTDGPYVLKARNGATKRFNEVAREWERKPDASVERTEQLNVSKPVHPWERHGDANRRLTTFEGVVAVTMEHWLERRGILNAPDHPAPDSPECRTLQSTHMLRRTPLHETMWHRSGNDATRTSRRGRRASSYRSWDVELSAAVQAHAITTPAMRPR</sequence>
<feature type="region of interest" description="Disordered" evidence="1">
    <location>
        <begin position="1"/>
        <end position="20"/>
    </location>
</feature>
<protein>
    <submittedName>
        <fullName evidence="2">Uncharacterized protein</fullName>
    </submittedName>
</protein>
<evidence type="ECO:0000313" key="2">
    <source>
        <dbReference type="EMBL" id="TDL27502.1"/>
    </source>
</evidence>
<accession>A0A4Y7QKA4</accession>
<keyword evidence="3" id="KW-1185">Reference proteome</keyword>
<evidence type="ECO:0000256" key="1">
    <source>
        <dbReference type="SAM" id="MobiDB-lite"/>
    </source>
</evidence>
<organism evidence="2 3">
    <name type="scientific">Rickenella mellea</name>
    <dbReference type="NCBI Taxonomy" id="50990"/>
    <lineage>
        <taxon>Eukaryota</taxon>
        <taxon>Fungi</taxon>
        <taxon>Dikarya</taxon>
        <taxon>Basidiomycota</taxon>
        <taxon>Agaricomycotina</taxon>
        <taxon>Agaricomycetes</taxon>
        <taxon>Hymenochaetales</taxon>
        <taxon>Rickenellaceae</taxon>
        <taxon>Rickenella</taxon>
    </lineage>
</organism>
<dbReference type="VEuPathDB" id="FungiDB:BD410DRAFT_423783"/>
<dbReference type="AlphaFoldDB" id="A0A4Y7QKA4"/>
<proteinExistence type="predicted"/>
<name>A0A4Y7QKA4_9AGAM</name>
<evidence type="ECO:0000313" key="3">
    <source>
        <dbReference type="Proteomes" id="UP000294933"/>
    </source>
</evidence>
<dbReference type="Proteomes" id="UP000294933">
    <property type="component" value="Unassembled WGS sequence"/>
</dbReference>
<reference evidence="2 3" key="1">
    <citation type="submission" date="2018-06" db="EMBL/GenBank/DDBJ databases">
        <title>A transcriptomic atlas of mushroom development highlights an independent origin of complex multicellularity.</title>
        <authorList>
            <consortium name="DOE Joint Genome Institute"/>
            <person name="Krizsan K."/>
            <person name="Almasi E."/>
            <person name="Merenyi Z."/>
            <person name="Sahu N."/>
            <person name="Viragh M."/>
            <person name="Koszo T."/>
            <person name="Mondo S."/>
            <person name="Kiss B."/>
            <person name="Balint B."/>
            <person name="Kues U."/>
            <person name="Barry K."/>
            <person name="Hegedus J.C."/>
            <person name="Henrissat B."/>
            <person name="Johnson J."/>
            <person name="Lipzen A."/>
            <person name="Ohm R."/>
            <person name="Nagy I."/>
            <person name="Pangilinan J."/>
            <person name="Yan J."/>
            <person name="Xiong Y."/>
            <person name="Grigoriev I.V."/>
            <person name="Hibbett D.S."/>
            <person name="Nagy L.G."/>
        </authorList>
    </citation>
    <scope>NUCLEOTIDE SEQUENCE [LARGE SCALE GENOMIC DNA]</scope>
    <source>
        <strain evidence="2 3">SZMC22713</strain>
    </source>
</reference>
<gene>
    <name evidence="2" type="ORF">BD410DRAFT_423783</name>
</gene>